<evidence type="ECO:0000313" key="3">
    <source>
        <dbReference type="Proteomes" id="UP000005496"/>
    </source>
</evidence>
<dbReference type="NCBIfam" id="TIGR01439">
    <property type="entry name" value="lp_hng_hel_AbrB"/>
    <property type="match status" value="1"/>
</dbReference>
<evidence type="ECO:0000313" key="2">
    <source>
        <dbReference type="EMBL" id="EFI34339.1"/>
    </source>
</evidence>
<dbReference type="eggNOG" id="COG2002">
    <property type="taxonomic scope" value="Bacteria"/>
</dbReference>
<sequence>MQSIFRISSKGQVIIPAELRKKHQLEPGAEIQFLEYGDIICLVPVKGDPVVEAYGSLGSEPSLAEELARERTQDFADD</sequence>
<evidence type="ECO:0000259" key="1">
    <source>
        <dbReference type="SMART" id="SM00966"/>
    </source>
</evidence>
<dbReference type="Proteomes" id="UP000005496">
    <property type="component" value="Unassembled WGS sequence"/>
</dbReference>
<dbReference type="Gene3D" id="2.10.260.10">
    <property type="match status" value="1"/>
</dbReference>
<reference evidence="2" key="1">
    <citation type="submission" date="2010-05" db="EMBL/GenBank/DDBJ databases">
        <title>The draft genome of Desulfonatronospira thiodismutans ASO3-1.</title>
        <authorList>
            <consortium name="US DOE Joint Genome Institute (JGI-PGF)"/>
            <person name="Lucas S."/>
            <person name="Copeland A."/>
            <person name="Lapidus A."/>
            <person name="Cheng J.-F."/>
            <person name="Bruce D."/>
            <person name="Goodwin L."/>
            <person name="Pitluck S."/>
            <person name="Chertkov O."/>
            <person name="Brettin T."/>
            <person name="Detter J.C."/>
            <person name="Han C."/>
            <person name="Land M.L."/>
            <person name="Hauser L."/>
            <person name="Kyrpides N."/>
            <person name="Mikhailova N."/>
            <person name="Muyzer G."/>
            <person name="Woyke T."/>
        </authorList>
    </citation>
    <scope>NUCLEOTIDE SEQUENCE [LARGE SCALE GENOMIC DNA]</scope>
    <source>
        <strain evidence="2">ASO3-1</strain>
    </source>
</reference>
<protein>
    <submittedName>
        <fullName evidence="2">Transcriptional regulator, AbrB family</fullName>
    </submittedName>
</protein>
<dbReference type="InterPro" id="IPR037914">
    <property type="entry name" value="SpoVT-AbrB_sf"/>
</dbReference>
<gene>
    <name evidence="2" type="ORF">Dthio_PD1690</name>
</gene>
<comment type="caution">
    <text evidence="2">The sequence shown here is derived from an EMBL/GenBank/DDBJ whole genome shotgun (WGS) entry which is preliminary data.</text>
</comment>
<feature type="domain" description="SpoVT-AbrB" evidence="1">
    <location>
        <begin position="5"/>
        <end position="50"/>
    </location>
</feature>
<dbReference type="AlphaFoldDB" id="D6SNL3"/>
<dbReference type="GO" id="GO:0003677">
    <property type="term" value="F:DNA binding"/>
    <property type="evidence" value="ECO:0007669"/>
    <property type="project" value="InterPro"/>
</dbReference>
<dbReference type="SMART" id="SM00966">
    <property type="entry name" value="SpoVT_AbrB"/>
    <property type="match status" value="1"/>
</dbReference>
<name>D6SNL3_9BACT</name>
<dbReference type="Pfam" id="PF04014">
    <property type="entry name" value="MazE_antitoxin"/>
    <property type="match status" value="1"/>
</dbReference>
<dbReference type="RefSeq" id="WP_008869667.1">
    <property type="nucleotide sequence ID" value="NZ_ACJN02000002.1"/>
</dbReference>
<dbReference type="EMBL" id="ACJN02000002">
    <property type="protein sequence ID" value="EFI34339.1"/>
    <property type="molecule type" value="Genomic_DNA"/>
</dbReference>
<keyword evidence="3" id="KW-1185">Reference proteome</keyword>
<dbReference type="SUPFAM" id="SSF89447">
    <property type="entry name" value="AbrB/MazE/MraZ-like"/>
    <property type="match status" value="1"/>
</dbReference>
<dbReference type="InterPro" id="IPR007159">
    <property type="entry name" value="SpoVT-AbrB_dom"/>
</dbReference>
<proteinExistence type="predicted"/>
<organism evidence="2 3">
    <name type="scientific">Desulfonatronospira thiodismutans ASO3-1</name>
    <dbReference type="NCBI Taxonomy" id="555779"/>
    <lineage>
        <taxon>Bacteria</taxon>
        <taxon>Pseudomonadati</taxon>
        <taxon>Thermodesulfobacteriota</taxon>
        <taxon>Desulfovibrionia</taxon>
        <taxon>Desulfovibrionales</taxon>
        <taxon>Desulfonatronovibrionaceae</taxon>
        <taxon>Desulfonatronospira</taxon>
    </lineage>
</organism>
<accession>D6SNL3</accession>
<dbReference type="OrthoDB" id="7160352at2"/>